<feature type="domain" description="Bacterial sugar transferase" evidence="8">
    <location>
        <begin position="275"/>
        <end position="459"/>
    </location>
</feature>
<keyword evidence="3 9" id="KW-0808">Transferase</keyword>
<keyword evidence="6 7" id="KW-0472">Membrane</keyword>
<proteinExistence type="inferred from homology"/>
<accession>A0A0D0I8Q7</accession>
<evidence type="ECO:0000256" key="4">
    <source>
        <dbReference type="ARBA" id="ARBA00022692"/>
    </source>
</evidence>
<feature type="transmembrane region" description="Helical" evidence="7">
    <location>
        <begin position="81"/>
        <end position="102"/>
    </location>
</feature>
<evidence type="ECO:0000313" key="10">
    <source>
        <dbReference type="Proteomes" id="UP000032046"/>
    </source>
</evidence>
<sequence length="466" mass="54158">MRQKLNNMHSNGLVVAATILGDFIIAMLTYWLFNTVIGTPLDDTQLHTSILIGVIYCACILNGGVILYIRNVKRFQIVTLVTRNVLLFVVLSVPLLRLGHFYHMSYKILPLFLFSLIFMVSAYRIFVRWAVISYRRRGKSINRVVFVGSKENNISLYKEMLAISSLGYQVVGYFDDQPNRNFPQECKFLGKTSEVIDYLKGNHSIHELFCCLPSSRADEILPIIHYCEKNFIHFYNVPNVTNYLHHRVYFNMLGNVPYLSLYREPLSRPENRALKRAFDIVVSGVFLVTLFPIIFIIVAIITKLTMPGPIFFKQKRNGLNGKEFYCYKFRSMKVNADADKLQATKDDPRKTRWGDIMRKTNIDEMPQFWNVLKGDMSVVGPRPHMLKHTEEYSKLIDKYMIRHFVKPGITGWSQVTGFRGETKQLSQMEGRVEGDIWYIEHWSIGLDLYIMYRTVRNIIEGDNAAY</sequence>
<comment type="similarity">
    <text evidence="2">Belongs to the bacterial sugar transferase family.</text>
</comment>
<organism evidence="9 10">
    <name type="scientific">Prevotella pectinovora</name>
    <dbReference type="NCBI Taxonomy" id="1602169"/>
    <lineage>
        <taxon>Bacteria</taxon>
        <taxon>Pseudomonadati</taxon>
        <taxon>Bacteroidota</taxon>
        <taxon>Bacteroidia</taxon>
        <taxon>Bacteroidales</taxon>
        <taxon>Prevotellaceae</taxon>
        <taxon>Prevotella</taxon>
    </lineage>
</organism>
<evidence type="ECO:0000256" key="5">
    <source>
        <dbReference type="ARBA" id="ARBA00022989"/>
    </source>
</evidence>
<reference evidence="9 10" key="1">
    <citation type="submission" date="2015-01" db="EMBL/GenBank/DDBJ databases">
        <title>Comparative genomics of non-oral Prevotella species.</title>
        <authorList>
            <person name="Accetto T."/>
            <person name="Nograsek B."/>
            <person name="Avgustin G."/>
        </authorList>
    </citation>
    <scope>NUCLEOTIDE SEQUENCE [LARGE SCALE GENOMIC DNA]</scope>
    <source>
        <strain evidence="9 10">P5-119</strain>
    </source>
</reference>
<evidence type="ECO:0000256" key="1">
    <source>
        <dbReference type="ARBA" id="ARBA00004141"/>
    </source>
</evidence>
<dbReference type="PANTHER" id="PTHR30576:SF0">
    <property type="entry name" value="UNDECAPRENYL-PHOSPHATE N-ACETYLGALACTOSAMINYL 1-PHOSPHATE TRANSFERASE-RELATED"/>
    <property type="match status" value="1"/>
</dbReference>
<comment type="subcellular location">
    <subcellularLocation>
        <location evidence="1">Membrane</location>
        <topology evidence="1">Multi-pass membrane protein</topology>
    </subcellularLocation>
</comment>
<dbReference type="NCBIfam" id="TIGR03025">
    <property type="entry name" value="EPS_sugtrans"/>
    <property type="match status" value="1"/>
</dbReference>
<gene>
    <name evidence="9" type="ORF">ST44_00220</name>
</gene>
<feature type="transmembrane region" description="Helical" evidence="7">
    <location>
        <begin position="277"/>
        <end position="301"/>
    </location>
</feature>
<evidence type="ECO:0000256" key="7">
    <source>
        <dbReference type="SAM" id="Phobius"/>
    </source>
</evidence>
<name>A0A0D0I8Q7_9BACT</name>
<protein>
    <submittedName>
        <fullName evidence="9">Glycosyl transferase</fullName>
    </submittedName>
</protein>
<dbReference type="GO" id="GO:0016780">
    <property type="term" value="F:phosphotransferase activity, for other substituted phosphate groups"/>
    <property type="evidence" value="ECO:0007669"/>
    <property type="project" value="TreeGrafter"/>
</dbReference>
<dbReference type="Proteomes" id="UP000032046">
    <property type="component" value="Unassembled WGS sequence"/>
</dbReference>
<keyword evidence="4 7" id="KW-0812">Transmembrane</keyword>
<evidence type="ECO:0000256" key="6">
    <source>
        <dbReference type="ARBA" id="ARBA00023136"/>
    </source>
</evidence>
<dbReference type="NCBIfam" id="TIGR03023">
    <property type="entry name" value="WcaJ_sugtrans"/>
    <property type="match status" value="1"/>
</dbReference>
<evidence type="ECO:0000313" key="9">
    <source>
        <dbReference type="EMBL" id="KIP64986.1"/>
    </source>
</evidence>
<dbReference type="AlphaFoldDB" id="A0A0D0I8Q7"/>
<keyword evidence="10" id="KW-1185">Reference proteome</keyword>
<dbReference type="InterPro" id="IPR017475">
    <property type="entry name" value="EPS_sugar_tfrase"/>
</dbReference>
<dbReference type="RefSeq" id="WP_042517103.1">
    <property type="nucleotide sequence ID" value="NZ_JXQK01000004.1"/>
</dbReference>
<evidence type="ECO:0000259" key="8">
    <source>
        <dbReference type="Pfam" id="PF02397"/>
    </source>
</evidence>
<evidence type="ECO:0000256" key="3">
    <source>
        <dbReference type="ARBA" id="ARBA00022679"/>
    </source>
</evidence>
<evidence type="ECO:0000256" key="2">
    <source>
        <dbReference type="ARBA" id="ARBA00006464"/>
    </source>
</evidence>
<dbReference type="STRING" id="1602171.ST44_00220"/>
<dbReference type="Gene3D" id="3.40.50.720">
    <property type="entry name" value="NAD(P)-binding Rossmann-like Domain"/>
    <property type="match status" value="1"/>
</dbReference>
<feature type="transmembrane region" description="Helical" evidence="7">
    <location>
        <begin position="12"/>
        <end position="33"/>
    </location>
</feature>
<dbReference type="Pfam" id="PF02397">
    <property type="entry name" value="Bac_transf"/>
    <property type="match status" value="1"/>
</dbReference>
<keyword evidence="5 7" id="KW-1133">Transmembrane helix</keyword>
<dbReference type="Pfam" id="PF13727">
    <property type="entry name" value="CoA_binding_3"/>
    <property type="match status" value="1"/>
</dbReference>
<dbReference type="InterPro" id="IPR003362">
    <property type="entry name" value="Bact_transf"/>
</dbReference>
<feature type="transmembrane region" description="Helical" evidence="7">
    <location>
        <begin position="108"/>
        <end position="127"/>
    </location>
</feature>
<feature type="transmembrane region" description="Helical" evidence="7">
    <location>
        <begin position="45"/>
        <end position="69"/>
    </location>
</feature>
<dbReference type="GO" id="GO:0016020">
    <property type="term" value="C:membrane"/>
    <property type="evidence" value="ECO:0007669"/>
    <property type="project" value="UniProtKB-SubCell"/>
</dbReference>
<dbReference type="PANTHER" id="PTHR30576">
    <property type="entry name" value="COLANIC BIOSYNTHESIS UDP-GLUCOSE LIPID CARRIER TRANSFERASE"/>
    <property type="match status" value="1"/>
</dbReference>
<dbReference type="EMBL" id="JXQK01000004">
    <property type="protein sequence ID" value="KIP64986.1"/>
    <property type="molecule type" value="Genomic_DNA"/>
</dbReference>
<comment type="caution">
    <text evidence="9">The sequence shown here is derived from an EMBL/GenBank/DDBJ whole genome shotgun (WGS) entry which is preliminary data.</text>
</comment>
<dbReference type="InterPro" id="IPR017473">
    <property type="entry name" value="Undecaprenyl-P_gluc_Ptfrase"/>
</dbReference>